<feature type="site" description="Interaction with phosphoserine on interacting protein" evidence="2">
    <location>
        <position position="125"/>
    </location>
</feature>
<feature type="domain" description="14-3-3" evidence="4">
    <location>
        <begin position="1"/>
        <end position="235"/>
    </location>
</feature>
<evidence type="ECO:0000256" key="2">
    <source>
        <dbReference type="PIRSR" id="PIRSR000868-1"/>
    </source>
</evidence>
<evidence type="ECO:0000259" key="4">
    <source>
        <dbReference type="SMART" id="SM00101"/>
    </source>
</evidence>
<keyword evidence="3" id="KW-0175">Coiled coil</keyword>
<evidence type="ECO:0000313" key="6">
    <source>
        <dbReference type="Proteomes" id="UP001295684"/>
    </source>
</evidence>
<evidence type="ECO:0000256" key="1">
    <source>
        <dbReference type="ARBA" id="ARBA00006141"/>
    </source>
</evidence>
<feature type="site" description="Interaction with phosphoserine on interacting protein" evidence="2">
    <location>
        <position position="55"/>
    </location>
</feature>
<proteinExistence type="inferred from homology"/>
<dbReference type="Pfam" id="PF00244">
    <property type="entry name" value="14-3-3"/>
    <property type="match status" value="1"/>
</dbReference>
<protein>
    <recommendedName>
        <fullName evidence="4">14-3-3 domain-containing protein</fullName>
    </recommendedName>
</protein>
<dbReference type="Proteomes" id="UP001295684">
    <property type="component" value="Unassembled WGS sequence"/>
</dbReference>
<dbReference type="Gene3D" id="1.20.190.20">
    <property type="entry name" value="14-3-3 domain"/>
    <property type="match status" value="1"/>
</dbReference>
<evidence type="ECO:0000256" key="3">
    <source>
        <dbReference type="SAM" id="Coils"/>
    </source>
</evidence>
<comment type="similarity">
    <text evidence="1">Belongs to the 14-3-3 family.</text>
</comment>
<dbReference type="InterPro" id="IPR000308">
    <property type="entry name" value="14-3-3"/>
</dbReference>
<dbReference type="SUPFAM" id="SSF48445">
    <property type="entry name" value="14-3-3 protein"/>
    <property type="match status" value="1"/>
</dbReference>
<dbReference type="AlphaFoldDB" id="A0AAD2D3I9"/>
<feature type="coiled-coil region" evidence="3">
    <location>
        <begin position="179"/>
        <end position="228"/>
    </location>
</feature>
<sequence length="235" mass="27014">MEAKIFMARVADQSERYEDMVDFLKEIVEGSDKDVSPDVRNLLSVGFKNLISAQRSAWKTVQAIEQNKKYAEYSSDCAQYKDKISSELEKNCQKVIDIVNDKCLPRAEEDDSKVFYLKMIGDYYRYTAETASGSKLEEVTENASKYYQQATDASDNLKAYNSNKLGLALNYSVFWYELKNDSSKACEIAEKALNEAREKIDDMDNDEARDALSIIELLKENLDLWREEEGEDNQD</sequence>
<gene>
    <name evidence="5" type="ORF">ECRASSUSDP1_LOCUS20200</name>
</gene>
<dbReference type="CDD" id="cd08774">
    <property type="entry name" value="14-3-3"/>
    <property type="match status" value="1"/>
</dbReference>
<dbReference type="InterPro" id="IPR023410">
    <property type="entry name" value="14-3-3_domain"/>
</dbReference>
<keyword evidence="6" id="KW-1185">Reference proteome</keyword>
<organism evidence="5 6">
    <name type="scientific">Euplotes crassus</name>
    <dbReference type="NCBI Taxonomy" id="5936"/>
    <lineage>
        <taxon>Eukaryota</taxon>
        <taxon>Sar</taxon>
        <taxon>Alveolata</taxon>
        <taxon>Ciliophora</taxon>
        <taxon>Intramacronucleata</taxon>
        <taxon>Spirotrichea</taxon>
        <taxon>Hypotrichia</taxon>
        <taxon>Euplotida</taxon>
        <taxon>Euplotidae</taxon>
        <taxon>Moneuplotes</taxon>
    </lineage>
</organism>
<evidence type="ECO:0000313" key="5">
    <source>
        <dbReference type="EMBL" id="CAI2378800.1"/>
    </source>
</evidence>
<comment type="caution">
    <text evidence="5">The sequence shown here is derived from an EMBL/GenBank/DDBJ whole genome shotgun (WGS) entry which is preliminary data.</text>
</comment>
<dbReference type="SMART" id="SM00101">
    <property type="entry name" value="14_3_3"/>
    <property type="match status" value="1"/>
</dbReference>
<dbReference type="PRINTS" id="PR00305">
    <property type="entry name" value="1433ZETA"/>
</dbReference>
<dbReference type="EMBL" id="CAMPGE010020568">
    <property type="protein sequence ID" value="CAI2378800.1"/>
    <property type="molecule type" value="Genomic_DNA"/>
</dbReference>
<dbReference type="PIRSF" id="PIRSF000868">
    <property type="entry name" value="14-3-3"/>
    <property type="match status" value="1"/>
</dbReference>
<dbReference type="PANTHER" id="PTHR18860">
    <property type="entry name" value="14-3-3 PROTEIN"/>
    <property type="match status" value="1"/>
</dbReference>
<name>A0AAD2D3I9_EUPCR</name>
<dbReference type="InterPro" id="IPR036815">
    <property type="entry name" value="14-3-3_dom_sf"/>
</dbReference>
<reference evidence="5" key="1">
    <citation type="submission" date="2023-07" db="EMBL/GenBank/DDBJ databases">
        <authorList>
            <consortium name="AG Swart"/>
            <person name="Singh M."/>
            <person name="Singh A."/>
            <person name="Seah K."/>
            <person name="Emmerich C."/>
        </authorList>
    </citation>
    <scope>NUCLEOTIDE SEQUENCE</scope>
    <source>
        <strain evidence="5">DP1</strain>
    </source>
</reference>
<accession>A0AAD2D3I9</accession>